<proteinExistence type="predicted"/>
<comment type="caution">
    <text evidence="2">The sequence shown here is derived from an EMBL/GenBank/DDBJ whole genome shotgun (WGS) entry which is preliminary data.</text>
</comment>
<evidence type="ECO:0000313" key="2">
    <source>
        <dbReference type="EMBL" id="MDG0844787.1"/>
    </source>
</evidence>
<dbReference type="Proteomes" id="UP001152422">
    <property type="component" value="Unassembled WGS sequence"/>
</dbReference>
<evidence type="ECO:0000313" key="3">
    <source>
        <dbReference type="Proteomes" id="UP001152422"/>
    </source>
</evidence>
<name>A0A9X4L1M9_9STAP</name>
<dbReference type="RefSeq" id="WP_002507784.1">
    <property type="nucleotide sequence ID" value="NZ_CP065710.1"/>
</dbReference>
<feature type="domain" description="DeoR-like transcriptional repressor C-terminal sensor" evidence="1">
    <location>
        <begin position="12"/>
        <end position="131"/>
    </location>
</feature>
<organism evidence="2 3">
    <name type="scientific">Staphylococcus equorum</name>
    <dbReference type="NCBI Taxonomy" id="246432"/>
    <lineage>
        <taxon>Bacteria</taxon>
        <taxon>Bacillati</taxon>
        <taxon>Bacillota</taxon>
        <taxon>Bacilli</taxon>
        <taxon>Bacillales</taxon>
        <taxon>Staphylococcaceae</taxon>
        <taxon>Staphylococcus</taxon>
    </lineage>
</organism>
<protein>
    <recommendedName>
        <fullName evidence="1">DeoR-like transcriptional repressor C-terminal sensor domain-containing protein</fullName>
    </recommendedName>
</protein>
<accession>A0A9X4L1M9</accession>
<dbReference type="InterPro" id="IPR014036">
    <property type="entry name" value="DeoR-like_C"/>
</dbReference>
<keyword evidence="3" id="KW-1185">Reference proteome</keyword>
<dbReference type="AlphaFoldDB" id="A0A9X4L1M9"/>
<dbReference type="Pfam" id="PF00455">
    <property type="entry name" value="DeoRC"/>
    <property type="match status" value="1"/>
</dbReference>
<evidence type="ECO:0000259" key="1">
    <source>
        <dbReference type="Pfam" id="PF00455"/>
    </source>
</evidence>
<sequence>MSAIKSYLEQITEKINENEIIAFDNHPAAYKIIDQLFYNGIKISVISYSTDIIKYVAKYTNFNIILSNGVVSSEYHIIIGTDVAQTFSKYRISRYFAAMPYMADNSLYQTIPEVAEIQIALKQSADQFLVINRPEFLNTRLAHDFIHIGDF</sequence>
<gene>
    <name evidence="2" type="ORF">M4L89_00840</name>
</gene>
<dbReference type="EMBL" id="JAMBQA010000001">
    <property type="protein sequence ID" value="MDG0844787.1"/>
    <property type="molecule type" value="Genomic_DNA"/>
</dbReference>
<reference evidence="2" key="1">
    <citation type="submission" date="2022-05" db="EMBL/GenBank/DDBJ databases">
        <title>Comparative genomics of Staphylococcus equorum isolates.</title>
        <authorList>
            <person name="Luelf R.H."/>
        </authorList>
    </citation>
    <scope>NUCLEOTIDE SEQUENCE</scope>
    <source>
        <strain evidence="2">TMW 2.2497</strain>
    </source>
</reference>